<evidence type="ECO:0000313" key="2">
    <source>
        <dbReference type="EMBL" id="GIG97168.1"/>
    </source>
</evidence>
<accession>A0ABQ4ER81</accession>
<evidence type="ECO:0000313" key="3">
    <source>
        <dbReference type="Proteomes" id="UP000621500"/>
    </source>
</evidence>
<evidence type="ECO:0008006" key="4">
    <source>
        <dbReference type="Google" id="ProtNLM"/>
    </source>
</evidence>
<gene>
    <name evidence="2" type="ORF">Pma05_37410</name>
</gene>
<dbReference type="EMBL" id="BONX01000023">
    <property type="protein sequence ID" value="GIG97168.1"/>
    <property type="molecule type" value="Genomic_DNA"/>
</dbReference>
<feature type="region of interest" description="Disordered" evidence="1">
    <location>
        <begin position="87"/>
        <end position="116"/>
    </location>
</feature>
<dbReference type="Proteomes" id="UP000621500">
    <property type="component" value="Unassembled WGS sequence"/>
</dbReference>
<comment type="caution">
    <text evidence="2">The sequence shown here is derived from an EMBL/GenBank/DDBJ whole genome shotgun (WGS) entry which is preliminary data.</text>
</comment>
<proteinExistence type="predicted"/>
<evidence type="ECO:0000256" key="1">
    <source>
        <dbReference type="SAM" id="MobiDB-lite"/>
    </source>
</evidence>
<protein>
    <recommendedName>
        <fullName evidence="4">Secreted protein</fullName>
    </recommendedName>
</protein>
<sequence>MIVLVTGDWVVELAALALPTRPAWNVACTAVWPPSTLPAFPPDGLLPGDAASLSLPVRVVEGVSVPAWDPPLPLAIGALPTLGGEANSRLGHAAPTSRTGSPRKLMVSCPSASSGW</sequence>
<reference evidence="2 3" key="1">
    <citation type="submission" date="2021-01" db="EMBL/GenBank/DDBJ databases">
        <title>Whole genome shotgun sequence of Plantactinospora mayteni NBRC 109088.</title>
        <authorList>
            <person name="Komaki H."/>
            <person name="Tamura T."/>
        </authorList>
    </citation>
    <scope>NUCLEOTIDE SEQUENCE [LARGE SCALE GENOMIC DNA]</scope>
    <source>
        <strain evidence="2 3">NBRC 109088</strain>
    </source>
</reference>
<organism evidence="2 3">
    <name type="scientific">Plantactinospora mayteni</name>
    <dbReference type="NCBI Taxonomy" id="566021"/>
    <lineage>
        <taxon>Bacteria</taxon>
        <taxon>Bacillati</taxon>
        <taxon>Actinomycetota</taxon>
        <taxon>Actinomycetes</taxon>
        <taxon>Micromonosporales</taxon>
        <taxon>Micromonosporaceae</taxon>
        <taxon>Plantactinospora</taxon>
    </lineage>
</organism>
<name>A0ABQ4ER81_9ACTN</name>
<keyword evidence="3" id="KW-1185">Reference proteome</keyword>